<gene>
    <name evidence="2" type="ORF">GCM10022384_44320</name>
</gene>
<sequence>MDWPGIDWDQAEKDVRRLRQRIFTASKEGDLAKVRNLHKLMLRSLSNTLVSVRRVTEINAGRKAAGIGDQVVLTTSGKSELVRFIQ</sequence>
<proteinExistence type="predicted"/>
<name>A0ABP7R2H4_9ACTN</name>
<dbReference type="Proteomes" id="UP001500034">
    <property type="component" value="Unassembled WGS sequence"/>
</dbReference>
<evidence type="ECO:0000313" key="3">
    <source>
        <dbReference type="Proteomes" id="UP001500034"/>
    </source>
</evidence>
<reference evidence="3" key="1">
    <citation type="journal article" date="2019" name="Int. J. Syst. Evol. Microbiol.">
        <title>The Global Catalogue of Microorganisms (GCM) 10K type strain sequencing project: providing services to taxonomists for standard genome sequencing and annotation.</title>
        <authorList>
            <consortium name="The Broad Institute Genomics Platform"/>
            <consortium name="The Broad Institute Genome Sequencing Center for Infectious Disease"/>
            <person name="Wu L."/>
            <person name="Ma J."/>
        </authorList>
    </citation>
    <scope>NUCLEOTIDE SEQUENCE [LARGE SCALE GENOMIC DNA]</scope>
    <source>
        <strain evidence="3">JCM 17027</strain>
    </source>
</reference>
<dbReference type="Pfam" id="PF13655">
    <property type="entry name" value="RVT_N"/>
    <property type="match status" value="1"/>
</dbReference>
<protein>
    <recommendedName>
        <fullName evidence="1">Reverse transcriptase N-terminal domain-containing protein</fullName>
    </recommendedName>
</protein>
<accession>A0ABP7R2H4</accession>
<dbReference type="InterPro" id="IPR025960">
    <property type="entry name" value="RVT_N"/>
</dbReference>
<evidence type="ECO:0000313" key="2">
    <source>
        <dbReference type="EMBL" id="GAA3991660.1"/>
    </source>
</evidence>
<organism evidence="2 3">
    <name type="scientific">Streptomyces marokkonensis</name>
    <dbReference type="NCBI Taxonomy" id="324855"/>
    <lineage>
        <taxon>Bacteria</taxon>
        <taxon>Bacillati</taxon>
        <taxon>Actinomycetota</taxon>
        <taxon>Actinomycetes</taxon>
        <taxon>Kitasatosporales</taxon>
        <taxon>Streptomycetaceae</taxon>
        <taxon>Streptomyces</taxon>
    </lineage>
</organism>
<keyword evidence="3" id="KW-1185">Reference proteome</keyword>
<dbReference type="RefSeq" id="WP_345594717.1">
    <property type="nucleotide sequence ID" value="NZ_BAABCQ010000092.1"/>
</dbReference>
<evidence type="ECO:0000259" key="1">
    <source>
        <dbReference type="Pfam" id="PF13655"/>
    </source>
</evidence>
<dbReference type="EMBL" id="BAABCQ010000092">
    <property type="protein sequence ID" value="GAA3991660.1"/>
    <property type="molecule type" value="Genomic_DNA"/>
</dbReference>
<feature type="domain" description="Reverse transcriptase N-terminal" evidence="1">
    <location>
        <begin position="3"/>
        <end position="83"/>
    </location>
</feature>
<comment type="caution">
    <text evidence="2">The sequence shown here is derived from an EMBL/GenBank/DDBJ whole genome shotgun (WGS) entry which is preliminary data.</text>
</comment>